<accession>A0A8R7P0N6</accession>
<proteinExistence type="predicted"/>
<organism evidence="1 2">
    <name type="scientific">Triticum urartu</name>
    <name type="common">Red wild einkorn</name>
    <name type="synonym">Crithodium urartu</name>
    <dbReference type="NCBI Taxonomy" id="4572"/>
    <lineage>
        <taxon>Eukaryota</taxon>
        <taxon>Viridiplantae</taxon>
        <taxon>Streptophyta</taxon>
        <taxon>Embryophyta</taxon>
        <taxon>Tracheophyta</taxon>
        <taxon>Spermatophyta</taxon>
        <taxon>Magnoliopsida</taxon>
        <taxon>Liliopsida</taxon>
        <taxon>Poales</taxon>
        <taxon>Poaceae</taxon>
        <taxon>BOP clade</taxon>
        <taxon>Pooideae</taxon>
        <taxon>Triticodae</taxon>
        <taxon>Triticeae</taxon>
        <taxon>Triticinae</taxon>
        <taxon>Triticum</taxon>
    </lineage>
</organism>
<dbReference type="AlphaFoldDB" id="A0A8R7P0N6"/>
<keyword evidence="2" id="KW-1185">Reference proteome</keyword>
<dbReference type="Gramene" id="TuG1812G0100001755.01.T05">
    <property type="protein sequence ID" value="TuG1812G0100001755.01.T05"/>
    <property type="gene ID" value="TuG1812G0100001755.01"/>
</dbReference>
<dbReference type="EnsemblPlants" id="TuG1812G0100001756.01.T10">
    <property type="protein sequence ID" value="TuG1812G0100001756.01.T10"/>
    <property type="gene ID" value="TuG1812G0100001756.01"/>
</dbReference>
<reference evidence="1" key="2">
    <citation type="submission" date="2018-03" db="EMBL/GenBank/DDBJ databases">
        <title>The Triticum urartu genome reveals the dynamic nature of wheat genome evolution.</title>
        <authorList>
            <person name="Ling H."/>
            <person name="Ma B."/>
            <person name="Shi X."/>
            <person name="Liu H."/>
            <person name="Dong L."/>
            <person name="Sun H."/>
            <person name="Cao Y."/>
            <person name="Gao Q."/>
            <person name="Zheng S."/>
            <person name="Li Y."/>
            <person name="Yu Y."/>
            <person name="Du H."/>
            <person name="Qi M."/>
            <person name="Li Y."/>
            <person name="Yu H."/>
            <person name="Cui Y."/>
            <person name="Wang N."/>
            <person name="Chen C."/>
            <person name="Wu H."/>
            <person name="Zhao Y."/>
            <person name="Zhang J."/>
            <person name="Li Y."/>
            <person name="Zhou W."/>
            <person name="Zhang B."/>
            <person name="Hu W."/>
            <person name="Eijk M."/>
            <person name="Tang J."/>
            <person name="Witsenboer H."/>
            <person name="Zhao S."/>
            <person name="Li Z."/>
            <person name="Zhang A."/>
            <person name="Wang D."/>
            <person name="Liang C."/>
        </authorList>
    </citation>
    <scope>NUCLEOTIDE SEQUENCE [LARGE SCALE GENOMIC DNA]</scope>
    <source>
        <strain evidence="1">cv. G1812</strain>
    </source>
</reference>
<evidence type="ECO:0000313" key="1">
    <source>
        <dbReference type="EnsemblPlants" id="TuG1812G0100001756.01.T02"/>
    </source>
</evidence>
<dbReference type="EnsemblPlants" id="TuG1812G0100001677.01.T05">
    <property type="protein sequence ID" value="TuG1812G0100001677.01.T05"/>
    <property type="gene ID" value="TuG1812G0100001677.01"/>
</dbReference>
<dbReference type="Proteomes" id="UP000015106">
    <property type="component" value="Chromosome 1"/>
</dbReference>
<sequence>MLTQSSSSIVAVVPSPMFSIQFANSVVFAFSSGLPSDEFRRIFSDLSEVTSQDYCHSSKRSMLGILICELKIELSGSGIPGNSLRDLPPLANRCSISAKRRLFICNEISHLAK</sequence>
<reference evidence="2" key="1">
    <citation type="journal article" date="2013" name="Nature">
        <title>Draft genome of the wheat A-genome progenitor Triticum urartu.</title>
        <authorList>
            <person name="Ling H.Q."/>
            <person name="Zhao S."/>
            <person name="Liu D."/>
            <person name="Wang J."/>
            <person name="Sun H."/>
            <person name="Zhang C."/>
            <person name="Fan H."/>
            <person name="Li D."/>
            <person name="Dong L."/>
            <person name="Tao Y."/>
            <person name="Gao C."/>
            <person name="Wu H."/>
            <person name="Li Y."/>
            <person name="Cui Y."/>
            <person name="Guo X."/>
            <person name="Zheng S."/>
            <person name="Wang B."/>
            <person name="Yu K."/>
            <person name="Liang Q."/>
            <person name="Yang W."/>
            <person name="Lou X."/>
            <person name="Chen J."/>
            <person name="Feng M."/>
            <person name="Jian J."/>
            <person name="Zhang X."/>
            <person name="Luo G."/>
            <person name="Jiang Y."/>
            <person name="Liu J."/>
            <person name="Wang Z."/>
            <person name="Sha Y."/>
            <person name="Zhang B."/>
            <person name="Wu H."/>
            <person name="Tang D."/>
            <person name="Shen Q."/>
            <person name="Xue P."/>
            <person name="Zou S."/>
            <person name="Wang X."/>
            <person name="Liu X."/>
            <person name="Wang F."/>
            <person name="Yang Y."/>
            <person name="An X."/>
            <person name="Dong Z."/>
            <person name="Zhang K."/>
            <person name="Zhang X."/>
            <person name="Luo M.C."/>
            <person name="Dvorak J."/>
            <person name="Tong Y."/>
            <person name="Wang J."/>
            <person name="Yang H."/>
            <person name="Li Z."/>
            <person name="Wang D."/>
            <person name="Zhang A."/>
            <person name="Wang J."/>
        </authorList>
    </citation>
    <scope>NUCLEOTIDE SEQUENCE</scope>
    <source>
        <strain evidence="2">cv. G1812</strain>
    </source>
</reference>
<dbReference type="EnsemblPlants" id="TuG1812G0100001756.01.T02">
    <property type="protein sequence ID" value="TuG1812G0100001756.01.T02"/>
    <property type="gene ID" value="TuG1812G0100001756.01"/>
</dbReference>
<dbReference type="EnsemblPlants" id="TuG1812G0100001755.01.T05">
    <property type="protein sequence ID" value="TuG1812G0100001755.01.T05"/>
    <property type="gene ID" value="TuG1812G0100001755.01"/>
</dbReference>
<dbReference type="Gramene" id="TuG1812G0100001756.01.T02">
    <property type="protein sequence ID" value="TuG1812G0100001756.01.T02"/>
    <property type="gene ID" value="TuG1812G0100001756.01"/>
</dbReference>
<evidence type="ECO:0000313" key="2">
    <source>
        <dbReference type="Proteomes" id="UP000015106"/>
    </source>
</evidence>
<dbReference type="Gramene" id="TuG1812G0100001756.01.T10">
    <property type="protein sequence ID" value="TuG1812G0100001756.01.T10"/>
    <property type="gene ID" value="TuG1812G0100001756.01"/>
</dbReference>
<dbReference type="Gramene" id="TuG1812G0100001677.01.T05">
    <property type="protein sequence ID" value="TuG1812G0100001677.01.T05"/>
    <property type="gene ID" value="TuG1812G0100001677.01"/>
</dbReference>
<protein>
    <submittedName>
        <fullName evidence="1">Uncharacterized protein</fullName>
    </submittedName>
</protein>
<reference evidence="1" key="3">
    <citation type="submission" date="2022-06" db="UniProtKB">
        <authorList>
            <consortium name="EnsemblPlants"/>
        </authorList>
    </citation>
    <scope>IDENTIFICATION</scope>
</reference>
<name>A0A8R7P0N6_TRIUA</name>